<keyword evidence="2" id="KW-0238">DNA-binding</keyword>
<dbReference type="PROSITE" id="PS51000">
    <property type="entry name" value="HTH_DEOR_2"/>
    <property type="match status" value="1"/>
</dbReference>
<dbReference type="InterPro" id="IPR037171">
    <property type="entry name" value="NagB/RpiA_transferase-like"/>
</dbReference>
<dbReference type="SUPFAM" id="SSF100950">
    <property type="entry name" value="NagB/RpiA/CoA transferase-like"/>
    <property type="match status" value="1"/>
</dbReference>
<dbReference type="PRINTS" id="PR00037">
    <property type="entry name" value="HTHLACR"/>
</dbReference>
<evidence type="ECO:0000313" key="6">
    <source>
        <dbReference type="Proteomes" id="UP001244563"/>
    </source>
</evidence>
<dbReference type="InterPro" id="IPR018356">
    <property type="entry name" value="Tscrpt_reg_HTH_DeoR_CS"/>
</dbReference>
<feature type="domain" description="HTH deoR-type" evidence="4">
    <location>
        <begin position="30"/>
        <end position="85"/>
    </location>
</feature>
<dbReference type="Gene3D" id="1.10.10.10">
    <property type="entry name" value="Winged helix-like DNA-binding domain superfamily/Winged helix DNA-binding domain"/>
    <property type="match status" value="1"/>
</dbReference>
<evidence type="ECO:0000313" key="5">
    <source>
        <dbReference type="EMBL" id="MDQ0103074.1"/>
    </source>
</evidence>
<dbReference type="Proteomes" id="UP001244563">
    <property type="component" value="Unassembled WGS sequence"/>
</dbReference>
<reference evidence="5 6" key="1">
    <citation type="submission" date="2023-07" db="EMBL/GenBank/DDBJ databases">
        <title>Sorghum-associated microbial communities from plants grown in Nebraska, USA.</title>
        <authorList>
            <person name="Schachtman D."/>
        </authorList>
    </citation>
    <scope>NUCLEOTIDE SEQUENCE [LARGE SCALE GENOMIC DNA]</scope>
    <source>
        <strain evidence="5 6">CC523</strain>
    </source>
</reference>
<comment type="caution">
    <text evidence="5">The sequence shown here is derived from an EMBL/GenBank/DDBJ whole genome shotgun (WGS) entry which is preliminary data.</text>
</comment>
<dbReference type="InterPro" id="IPR014036">
    <property type="entry name" value="DeoR-like_C"/>
</dbReference>
<dbReference type="Gene3D" id="3.40.50.1360">
    <property type="match status" value="1"/>
</dbReference>
<dbReference type="InterPro" id="IPR001034">
    <property type="entry name" value="DeoR_HTH"/>
</dbReference>
<keyword evidence="3" id="KW-0804">Transcription</keyword>
<evidence type="ECO:0000256" key="1">
    <source>
        <dbReference type="ARBA" id="ARBA00023015"/>
    </source>
</evidence>
<keyword evidence="6" id="KW-1185">Reference proteome</keyword>
<gene>
    <name evidence="5" type="ORF">J2T10_002731</name>
</gene>
<dbReference type="InterPro" id="IPR036390">
    <property type="entry name" value="WH_DNA-bd_sf"/>
</dbReference>
<sequence length="300" mass="31622">MPADSSAVEAWSSHVYRKLAYNKKEAQLLPAARRAKLLAELNRAGSLSTDALAERLGVSGETVRRDIALLENEGQLARVHGGAMTLPAAALVKSEEPYDVRQDEHREAKVRVGQAAVSLVKNGDMIGLDVGTTSLQIAKALPAEFHGVVATPCLLVAAELAGRPNVDVLLSGGLVRGGDLACSNAQAVAFFRDLNMDVAFLSAGGLTAHHGLTDFYRDEVATRQEMLRSTARAYIAADASKMGKVAPYRVCDLGDVDGLVTDIPPAEALARELARQGVQLVLPPLAPSVSTTPLRGVNAG</sequence>
<dbReference type="InterPro" id="IPR050313">
    <property type="entry name" value="Carb_Metab_HTH_regulators"/>
</dbReference>
<name>A0ABT9TN29_PAENI</name>
<dbReference type="EMBL" id="JAUSSW010000007">
    <property type="protein sequence ID" value="MDQ0103074.1"/>
    <property type="molecule type" value="Genomic_DNA"/>
</dbReference>
<dbReference type="PROSITE" id="PS00894">
    <property type="entry name" value="HTH_DEOR_1"/>
    <property type="match status" value="1"/>
</dbReference>
<dbReference type="PANTHER" id="PTHR30363:SF44">
    <property type="entry name" value="AGA OPERON TRANSCRIPTIONAL REPRESSOR-RELATED"/>
    <property type="match status" value="1"/>
</dbReference>
<evidence type="ECO:0000259" key="4">
    <source>
        <dbReference type="PROSITE" id="PS51000"/>
    </source>
</evidence>
<dbReference type="SMART" id="SM01134">
    <property type="entry name" value="DeoRC"/>
    <property type="match status" value="1"/>
</dbReference>
<accession>A0ABT9TN29</accession>
<protein>
    <submittedName>
        <fullName evidence="5">DeoR/GlpR family transcriptional regulator of sugar metabolism</fullName>
    </submittedName>
</protein>
<dbReference type="Pfam" id="PF08220">
    <property type="entry name" value="HTH_DeoR"/>
    <property type="match status" value="1"/>
</dbReference>
<dbReference type="InterPro" id="IPR036388">
    <property type="entry name" value="WH-like_DNA-bd_sf"/>
</dbReference>
<evidence type="ECO:0000256" key="2">
    <source>
        <dbReference type="ARBA" id="ARBA00023125"/>
    </source>
</evidence>
<proteinExistence type="predicted"/>
<dbReference type="Pfam" id="PF00455">
    <property type="entry name" value="DeoRC"/>
    <property type="match status" value="1"/>
</dbReference>
<dbReference type="RefSeq" id="WP_156524800.1">
    <property type="nucleotide sequence ID" value="NZ_BDDW01000011.1"/>
</dbReference>
<organism evidence="5 6">
    <name type="scientific">Paenarthrobacter nicotinovorans</name>
    <name type="common">Arthrobacter nicotinovorans</name>
    <dbReference type="NCBI Taxonomy" id="29320"/>
    <lineage>
        <taxon>Bacteria</taxon>
        <taxon>Bacillati</taxon>
        <taxon>Actinomycetota</taxon>
        <taxon>Actinomycetes</taxon>
        <taxon>Micrococcales</taxon>
        <taxon>Micrococcaceae</taxon>
        <taxon>Paenarthrobacter</taxon>
    </lineage>
</organism>
<dbReference type="PANTHER" id="PTHR30363">
    <property type="entry name" value="HTH-TYPE TRANSCRIPTIONAL REGULATOR SRLR-RELATED"/>
    <property type="match status" value="1"/>
</dbReference>
<keyword evidence="1" id="KW-0805">Transcription regulation</keyword>
<dbReference type="SUPFAM" id="SSF46785">
    <property type="entry name" value="Winged helix' DNA-binding domain"/>
    <property type="match status" value="1"/>
</dbReference>
<evidence type="ECO:0000256" key="3">
    <source>
        <dbReference type="ARBA" id="ARBA00023163"/>
    </source>
</evidence>
<dbReference type="SMART" id="SM00420">
    <property type="entry name" value="HTH_DEOR"/>
    <property type="match status" value="1"/>
</dbReference>